<dbReference type="AlphaFoldDB" id="A0A087SX60"/>
<dbReference type="EMBL" id="KK112362">
    <property type="protein sequence ID" value="KFM57449.1"/>
    <property type="molecule type" value="Genomic_DNA"/>
</dbReference>
<dbReference type="Proteomes" id="UP000054359">
    <property type="component" value="Unassembled WGS sequence"/>
</dbReference>
<reference evidence="1 2" key="1">
    <citation type="submission" date="2013-11" db="EMBL/GenBank/DDBJ databases">
        <title>Genome sequencing of Stegodyphus mimosarum.</title>
        <authorList>
            <person name="Bechsgaard J."/>
        </authorList>
    </citation>
    <scope>NUCLEOTIDE SEQUENCE [LARGE SCALE GENOMIC DNA]</scope>
</reference>
<keyword evidence="2" id="KW-1185">Reference proteome</keyword>
<organism evidence="1 2">
    <name type="scientific">Stegodyphus mimosarum</name>
    <name type="common">African social velvet spider</name>
    <dbReference type="NCBI Taxonomy" id="407821"/>
    <lineage>
        <taxon>Eukaryota</taxon>
        <taxon>Metazoa</taxon>
        <taxon>Ecdysozoa</taxon>
        <taxon>Arthropoda</taxon>
        <taxon>Chelicerata</taxon>
        <taxon>Arachnida</taxon>
        <taxon>Araneae</taxon>
        <taxon>Araneomorphae</taxon>
        <taxon>Entelegynae</taxon>
        <taxon>Eresoidea</taxon>
        <taxon>Eresidae</taxon>
        <taxon>Stegodyphus</taxon>
    </lineage>
</organism>
<protein>
    <submittedName>
        <fullName evidence="1">Uncharacterized protein</fullName>
    </submittedName>
</protein>
<dbReference type="OrthoDB" id="6425547at2759"/>
<evidence type="ECO:0000313" key="1">
    <source>
        <dbReference type="EMBL" id="KFM57449.1"/>
    </source>
</evidence>
<evidence type="ECO:0000313" key="2">
    <source>
        <dbReference type="Proteomes" id="UP000054359"/>
    </source>
</evidence>
<sequence>MASSKKPTYKVETKPVLERKRRKSDLVIMWLSFWDVTANIFQEMYFTLLRLWEI</sequence>
<accession>A0A087SX60</accession>
<name>A0A087SX60_STEMI</name>
<proteinExistence type="predicted"/>
<feature type="non-terminal residue" evidence="1">
    <location>
        <position position="54"/>
    </location>
</feature>
<gene>
    <name evidence="1" type="ORF">X975_01771</name>
</gene>